<evidence type="ECO:0000256" key="4">
    <source>
        <dbReference type="SAM" id="MobiDB-lite"/>
    </source>
</evidence>
<evidence type="ECO:0000256" key="1">
    <source>
        <dbReference type="ARBA" id="ARBA00006721"/>
    </source>
</evidence>
<evidence type="ECO:0000256" key="2">
    <source>
        <dbReference type="ARBA" id="ARBA00022676"/>
    </source>
</evidence>
<keyword evidence="5" id="KW-0732">Signal</keyword>
<protein>
    <recommendedName>
        <fullName evidence="6">Glycosyl transferase family 25 domain-containing protein</fullName>
    </recommendedName>
</protein>
<accession>A0AA39M514</accession>
<keyword evidence="3" id="KW-0808">Transferase</keyword>
<evidence type="ECO:0000313" key="8">
    <source>
        <dbReference type="Proteomes" id="UP001175271"/>
    </source>
</evidence>
<feature type="region of interest" description="Disordered" evidence="4">
    <location>
        <begin position="543"/>
        <end position="563"/>
    </location>
</feature>
<proteinExistence type="inferred from homology"/>
<comment type="caution">
    <text evidence="7">The sequence shown here is derived from an EMBL/GenBank/DDBJ whole genome shotgun (WGS) entry which is preliminary data.</text>
</comment>
<organism evidence="7 8">
    <name type="scientific">Steinernema hermaphroditum</name>
    <dbReference type="NCBI Taxonomy" id="289476"/>
    <lineage>
        <taxon>Eukaryota</taxon>
        <taxon>Metazoa</taxon>
        <taxon>Ecdysozoa</taxon>
        <taxon>Nematoda</taxon>
        <taxon>Chromadorea</taxon>
        <taxon>Rhabditida</taxon>
        <taxon>Tylenchina</taxon>
        <taxon>Panagrolaimomorpha</taxon>
        <taxon>Strongyloidoidea</taxon>
        <taxon>Steinernematidae</taxon>
        <taxon>Steinernema</taxon>
    </lineage>
</organism>
<keyword evidence="8" id="KW-1185">Reference proteome</keyword>
<name>A0AA39M514_9BILA</name>
<evidence type="ECO:0000256" key="3">
    <source>
        <dbReference type="ARBA" id="ARBA00022679"/>
    </source>
</evidence>
<comment type="similarity">
    <text evidence="1">Belongs to the glycosyltransferase 25 family.</text>
</comment>
<dbReference type="CDD" id="cd06532">
    <property type="entry name" value="Glyco_transf_25"/>
    <property type="match status" value="1"/>
</dbReference>
<dbReference type="EMBL" id="JAUCMV010000002">
    <property type="protein sequence ID" value="KAK0421217.1"/>
    <property type="molecule type" value="Genomic_DNA"/>
</dbReference>
<dbReference type="AlphaFoldDB" id="A0AA39M514"/>
<dbReference type="PANTHER" id="PTHR10730">
    <property type="entry name" value="PROCOLLAGEN-LYSINE,2-OXOGLUTARATE 5-DIOXYGENASE/GLYCOSYLTRANSFERASE 25 FAMILY MEMBER"/>
    <property type="match status" value="1"/>
</dbReference>
<dbReference type="InterPro" id="IPR050757">
    <property type="entry name" value="Collagen_mod_GT25"/>
</dbReference>
<reference evidence="7" key="1">
    <citation type="submission" date="2023-06" db="EMBL/GenBank/DDBJ databases">
        <title>Genomic analysis of the entomopathogenic nematode Steinernema hermaphroditum.</title>
        <authorList>
            <person name="Schwarz E.M."/>
            <person name="Heppert J.K."/>
            <person name="Baniya A."/>
            <person name="Schwartz H.T."/>
            <person name="Tan C.-H."/>
            <person name="Antoshechkin I."/>
            <person name="Sternberg P.W."/>
            <person name="Goodrich-Blair H."/>
            <person name="Dillman A.R."/>
        </authorList>
    </citation>
    <scope>NUCLEOTIDE SEQUENCE</scope>
    <source>
        <strain evidence="7">PS9179</strain>
        <tissue evidence="7">Whole animal</tissue>
    </source>
</reference>
<dbReference type="GO" id="GO:0050211">
    <property type="term" value="F:procollagen galactosyltransferase activity"/>
    <property type="evidence" value="ECO:0007669"/>
    <property type="project" value="TreeGrafter"/>
</dbReference>
<evidence type="ECO:0000256" key="5">
    <source>
        <dbReference type="SAM" id="SignalP"/>
    </source>
</evidence>
<feature type="chain" id="PRO_5041324524" description="Glycosyl transferase family 25 domain-containing protein" evidence="5">
    <location>
        <begin position="22"/>
        <end position="563"/>
    </location>
</feature>
<feature type="domain" description="Glycosyl transferase family 25" evidence="6">
    <location>
        <begin position="305"/>
        <end position="487"/>
    </location>
</feature>
<sequence>MKCCTSPLCFTALLLISSSLALFPGREPDRGDYRHIYPRVFIAVGVRSHAHALPYTLGLLENFEYPKDRIQMAFFVADNKRADGSTTLVEMWAKGAKNFYRQKTIAIFTEEEFDESNWMELALMRARASKSEYLFMTTSDEFLTQPRVLQYLIGLKQVVVMPLMNAPTSNHSNAVDEMGDRYVAREIVGMEQITHASTPMLIHTSSSDAAYLTFSAGNVIHFNGDSDDPIDVFAHSARAMDIPIYMTNERFYGYFIDSKIYDLNAHRQQLKYFIANLISDYGINPIVPSSIIPPRAPRKSLLGFDKIYLINLRRRPERLKKMSAILNLLGIEYTYWEATDGQRLDKDGYAKEIRILPGYEDPYHKRTLKKGEIGCFLSHYRIWKDVVEKGYKRVLVFEDDLRFLENGTQRLLETMEDIDAHQTEWDLIYLGRKKMALDGEELWVESHRHLSTVGYSYWTLGYALNHSGAKKLIEADPLKKLVAVDEYIPIMFDRHPRADWKEAFPERNLKAFTLYPLMVVPERYTDQVGYISDTEDSAIVDALDSTRGERPQSNLKAPPKEEL</sequence>
<dbReference type="InterPro" id="IPR002654">
    <property type="entry name" value="Glyco_trans_25"/>
</dbReference>
<gene>
    <name evidence="7" type="ORF">QR680_015119</name>
</gene>
<dbReference type="Pfam" id="PF01755">
    <property type="entry name" value="Glyco_transf_25"/>
    <property type="match status" value="1"/>
</dbReference>
<feature type="signal peptide" evidence="5">
    <location>
        <begin position="1"/>
        <end position="21"/>
    </location>
</feature>
<keyword evidence="2" id="KW-0328">Glycosyltransferase</keyword>
<dbReference type="PANTHER" id="PTHR10730:SF53">
    <property type="entry name" value="GLYCOSYLTRANSFERASE 25 FAMILY MEMBER"/>
    <property type="match status" value="1"/>
</dbReference>
<dbReference type="Proteomes" id="UP001175271">
    <property type="component" value="Unassembled WGS sequence"/>
</dbReference>
<evidence type="ECO:0000313" key="7">
    <source>
        <dbReference type="EMBL" id="KAK0421217.1"/>
    </source>
</evidence>
<evidence type="ECO:0000259" key="6">
    <source>
        <dbReference type="Pfam" id="PF01755"/>
    </source>
</evidence>